<gene>
    <name evidence="1" type="ORF">G8E03_06125</name>
</gene>
<name>A0A6G7VK32_9RHOB</name>
<proteinExistence type="predicted"/>
<keyword evidence="2" id="KW-1185">Reference proteome</keyword>
<dbReference type="Pfam" id="PF04325">
    <property type="entry name" value="DUF465"/>
    <property type="match status" value="1"/>
</dbReference>
<dbReference type="Proteomes" id="UP000500791">
    <property type="component" value="Chromosome"/>
</dbReference>
<reference evidence="1 2" key="1">
    <citation type="submission" date="2020-03" db="EMBL/GenBank/DDBJ databases">
        <title>Complete genome sequence of Monaibacterium sp. ALG8 with diverse plasmids.</title>
        <authorList>
            <person name="Sun C."/>
        </authorList>
    </citation>
    <scope>NUCLEOTIDE SEQUENCE [LARGE SCALE GENOMIC DNA]</scope>
    <source>
        <strain evidence="1 2">ALG8</strain>
    </source>
</reference>
<dbReference type="RefSeq" id="WP_166189787.1">
    <property type="nucleotide sequence ID" value="NZ_CP049811.1"/>
</dbReference>
<evidence type="ECO:0000313" key="1">
    <source>
        <dbReference type="EMBL" id="QIK40381.1"/>
    </source>
</evidence>
<dbReference type="KEGG" id="mon:G8E03_06125"/>
<protein>
    <submittedName>
        <fullName evidence="1">DUF465 domain-containing protein</fullName>
    </submittedName>
</protein>
<sequence length="54" mass="6261">MSVTSHVSALQKKHQILSQTIETEQRSPASDNLQIAEMKREKLRLKEEISRLRS</sequence>
<dbReference type="EMBL" id="CP049811">
    <property type="protein sequence ID" value="QIK40381.1"/>
    <property type="molecule type" value="Genomic_DNA"/>
</dbReference>
<dbReference type="InterPro" id="IPR038444">
    <property type="entry name" value="DUF465_sf"/>
</dbReference>
<accession>A0A6G7VK32</accession>
<dbReference type="InterPro" id="IPR007420">
    <property type="entry name" value="DUF465"/>
</dbReference>
<dbReference type="Gene3D" id="6.10.280.50">
    <property type="match status" value="1"/>
</dbReference>
<organism evidence="1 2">
    <name type="scientific">Pontivivens nitratireducens</name>
    <dbReference type="NCBI Taxonomy" id="2758038"/>
    <lineage>
        <taxon>Bacteria</taxon>
        <taxon>Pseudomonadati</taxon>
        <taxon>Pseudomonadota</taxon>
        <taxon>Alphaproteobacteria</taxon>
        <taxon>Rhodobacterales</taxon>
        <taxon>Paracoccaceae</taxon>
        <taxon>Pontivivens</taxon>
    </lineage>
</organism>
<evidence type="ECO:0000313" key="2">
    <source>
        <dbReference type="Proteomes" id="UP000500791"/>
    </source>
</evidence>
<dbReference type="AlphaFoldDB" id="A0A6G7VK32"/>